<protein>
    <recommendedName>
        <fullName evidence="2">Vesicle transport protein</fullName>
    </recommendedName>
</protein>
<evidence type="ECO:0000313" key="4">
    <source>
        <dbReference type="Proteomes" id="UP000694941"/>
    </source>
</evidence>
<accession>A0ABM1BW93</accession>
<keyword evidence="2" id="KW-0653">Protein transport</keyword>
<feature type="transmembrane region" description="Helical" evidence="2">
    <location>
        <begin position="62"/>
        <end position="80"/>
    </location>
</feature>
<name>A0ABM1BW93_LIMPO</name>
<feature type="domain" description="Sema" evidence="3">
    <location>
        <begin position="1"/>
        <end position="81"/>
    </location>
</feature>
<evidence type="ECO:0000313" key="5">
    <source>
        <dbReference type="RefSeq" id="XP_013789887.2"/>
    </source>
</evidence>
<dbReference type="PROSITE" id="PS51004">
    <property type="entry name" value="SEMA"/>
    <property type="match status" value="1"/>
</dbReference>
<comment type="caution">
    <text evidence="1 2">Lacks conserved residue(s) required for the propagation of feature annotation.</text>
</comment>
<evidence type="ECO:0000259" key="3">
    <source>
        <dbReference type="PROSITE" id="PS51004"/>
    </source>
</evidence>
<keyword evidence="4" id="KW-1185">Reference proteome</keyword>
<sequence length="81" mass="8945">MDKLKRALSGDDGDEEQGIVTQIRDASSLSWSTRIRGFIICFVLGFIFSILGSLCLFLRNGLILFGIFYTIGNVTALARLV</sequence>
<dbReference type="PANTHER" id="PTHR23137">
    <property type="entry name" value="VESICLE TRANSPORT PROTEIN-RELATED"/>
    <property type="match status" value="1"/>
</dbReference>
<dbReference type="RefSeq" id="XP_013789887.2">
    <property type="nucleotide sequence ID" value="XM_013934433.2"/>
</dbReference>
<reference evidence="5" key="1">
    <citation type="submission" date="2025-08" db="UniProtKB">
        <authorList>
            <consortium name="RefSeq"/>
        </authorList>
    </citation>
    <scope>IDENTIFICATION</scope>
    <source>
        <tissue evidence="5">Muscle</tissue>
    </source>
</reference>
<proteinExistence type="inferred from homology"/>
<keyword evidence="2" id="KW-0812">Transmembrane</keyword>
<comment type="similarity">
    <text evidence="2">Belongs to the SFT2 family.</text>
</comment>
<comment type="function">
    <text evidence="2">May be involved in fusion of retrograde transport vesicles derived from an endocytic compartment with the Golgi complex.</text>
</comment>
<gene>
    <name evidence="5" type="primary">LOC106473753</name>
</gene>
<comment type="subcellular location">
    <subcellularLocation>
        <location evidence="2">Membrane</location>
        <topology evidence="2">Multi-pass membrane protein</topology>
    </subcellularLocation>
</comment>
<keyword evidence="2" id="KW-0813">Transport</keyword>
<keyword evidence="2" id="KW-0472">Membrane</keyword>
<feature type="transmembrane region" description="Helical" evidence="2">
    <location>
        <begin position="37"/>
        <end position="56"/>
    </location>
</feature>
<evidence type="ECO:0000256" key="2">
    <source>
        <dbReference type="RuleBase" id="RU363111"/>
    </source>
</evidence>
<dbReference type="GeneID" id="106473753"/>
<dbReference type="InterPro" id="IPR001627">
    <property type="entry name" value="Semap_dom"/>
</dbReference>
<keyword evidence="2" id="KW-1133">Transmembrane helix</keyword>
<evidence type="ECO:0000256" key="1">
    <source>
        <dbReference type="PROSITE-ProRule" id="PRU00352"/>
    </source>
</evidence>
<dbReference type="PANTHER" id="PTHR23137:SF6">
    <property type="entry name" value="VESICLE TRANSPORT PROTEIN"/>
    <property type="match status" value="1"/>
</dbReference>
<dbReference type="Proteomes" id="UP000694941">
    <property type="component" value="Unplaced"/>
</dbReference>
<organism evidence="4 5">
    <name type="scientific">Limulus polyphemus</name>
    <name type="common">Atlantic horseshoe crab</name>
    <dbReference type="NCBI Taxonomy" id="6850"/>
    <lineage>
        <taxon>Eukaryota</taxon>
        <taxon>Metazoa</taxon>
        <taxon>Ecdysozoa</taxon>
        <taxon>Arthropoda</taxon>
        <taxon>Chelicerata</taxon>
        <taxon>Merostomata</taxon>
        <taxon>Xiphosura</taxon>
        <taxon>Limulidae</taxon>
        <taxon>Limulus</taxon>
    </lineage>
</organism>
<dbReference type="InterPro" id="IPR011691">
    <property type="entry name" value="Vesicle_transpt_SFT2"/>
</dbReference>